<name>A0ACA9NR79_9GLOM</name>
<keyword evidence="2" id="KW-1185">Reference proteome</keyword>
<comment type="caution">
    <text evidence="1">The sequence shown here is derived from an EMBL/GenBank/DDBJ whole genome shotgun (WGS) entry which is preliminary data.</text>
</comment>
<feature type="non-terminal residue" evidence="1">
    <location>
        <position position="1"/>
    </location>
</feature>
<feature type="non-terminal residue" evidence="1">
    <location>
        <position position="101"/>
    </location>
</feature>
<gene>
    <name evidence="1" type="ORF">SCALOS_LOCUS9093</name>
</gene>
<accession>A0ACA9NR79</accession>
<evidence type="ECO:0000313" key="1">
    <source>
        <dbReference type="EMBL" id="CAG8662854.1"/>
    </source>
</evidence>
<reference evidence="1" key="1">
    <citation type="submission" date="2021-06" db="EMBL/GenBank/DDBJ databases">
        <authorList>
            <person name="Kallberg Y."/>
            <person name="Tangrot J."/>
            <person name="Rosling A."/>
        </authorList>
    </citation>
    <scope>NUCLEOTIDE SEQUENCE</scope>
    <source>
        <strain evidence="1">AU212A</strain>
    </source>
</reference>
<proteinExistence type="predicted"/>
<dbReference type="Proteomes" id="UP000789860">
    <property type="component" value="Unassembled WGS sequence"/>
</dbReference>
<protein>
    <submittedName>
        <fullName evidence="1">9175_t:CDS:1</fullName>
    </submittedName>
</protein>
<sequence>SYSNNHVAKDFIDAIGRVIEEVICMIELTEGTANAIVKKLNIFIYAKNLPINHLMNIESNRASIMLAAQLKQQNPYLIEIHCISHHLALASEDAAASIPYL</sequence>
<evidence type="ECO:0000313" key="2">
    <source>
        <dbReference type="Proteomes" id="UP000789860"/>
    </source>
</evidence>
<organism evidence="1 2">
    <name type="scientific">Scutellospora calospora</name>
    <dbReference type="NCBI Taxonomy" id="85575"/>
    <lineage>
        <taxon>Eukaryota</taxon>
        <taxon>Fungi</taxon>
        <taxon>Fungi incertae sedis</taxon>
        <taxon>Mucoromycota</taxon>
        <taxon>Glomeromycotina</taxon>
        <taxon>Glomeromycetes</taxon>
        <taxon>Diversisporales</taxon>
        <taxon>Gigasporaceae</taxon>
        <taxon>Scutellospora</taxon>
    </lineage>
</organism>
<dbReference type="EMBL" id="CAJVPM010026644">
    <property type="protein sequence ID" value="CAG8662854.1"/>
    <property type="molecule type" value="Genomic_DNA"/>
</dbReference>